<keyword evidence="1" id="KW-0812">Transmembrane</keyword>
<name>A0ABT0QXI9_9MICO</name>
<keyword evidence="1" id="KW-0472">Membrane</keyword>
<evidence type="ECO:0000313" key="3">
    <source>
        <dbReference type="Proteomes" id="UP001203761"/>
    </source>
</evidence>
<organism evidence="2 3">
    <name type="scientific">Brachybacterium equifaecis</name>
    <dbReference type="NCBI Taxonomy" id="2910770"/>
    <lineage>
        <taxon>Bacteria</taxon>
        <taxon>Bacillati</taxon>
        <taxon>Actinomycetota</taxon>
        <taxon>Actinomycetes</taxon>
        <taxon>Micrococcales</taxon>
        <taxon>Dermabacteraceae</taxon>
        <taxon>Brachybacterium</taxon>
    </lineage>
</organism>
<evidence type="ECO:0000313" key="2">
    <source>
        <dbReference type="EMBL" id="MCL6422300.1"/>
    </source>
</evidence>
<feature type="transmembrane region" description="Helical" evidence="1">
    <location>
        <begin position="12"/>
        <end position="34"/>
    </location>
</feature>
<comment type="caution">
    <text evidence="2">The sequence shown here is derived from an EMBL/GenBank/DDBJ whole genome shotgun (WGS) entry which is preliminary data.</text>
</comment>
<gene>
    <name evidence="2" type="ORF">Bequi_02675</name>
</gene>
<feature type="transmembrane region" description="Helical" evidence="1">
    <location>
        <begin position="59"/>
        <end position="79"/>
    </location>
</feature>
<dbReference type="EMBL" id="JAKNCJ010000001">
    <property type="protein sequence ID" value="MCL6422300.1"/>
    <property type="molecule type" value="Genomic_DNA"/>
</dbReference>
<accession>A0ABT0QXI9</accession>
<dbReference type="RefSeq" id="WP_249736407.1">
    <property type="nucleotide sequence ID" value="NZ_JAKNCJ010000001.1"/>
</dbReference>
<evidence type="ECO:0008006" key="4">
    <source>
        <dbReference type="Google" id="ProtNLM"/>
    </source>
</evidence>
<proteinExistence type="predicted"/>
<evidence type="ECO:0000256" key="1">
    <source>
        <dbReference type="SAM" id="Phobius"/>
    </source>
</evidence>
<reference evidence="2" key="1">
    <citation type="submission" date="2022-02" db="EMBL/GenBank/DDBJ databases">
        <authorList>
            <person name="Lee M."/>
            <person name="Kim S.-J."/>
            <person name="Jung M.-Y."/>
        </authorList>
    </citation>
    <scope>NUCLEOTIDE SEQUENCE</scope>
    <source>
        <strain evidence="2">JHP9</strain>
    </source>
</reference>
<dbReference type="Proteomes" id="UP001203761">
    <property type="component" value="Unassembled WGS sequence"/>
</dbReference>
<keyword evidence="3" id="KW-1185">Reference proteome</keyword>
<sequence>MSIDLAEIALNTVKVLVVGLLLGAGLPLLFSLGIRLQDIGHGGTGPDGVARAPQPAAKAGAWVIFAAVGLVVLYGLLFITKKSIAHYLGIELPI</sequence>
<keyword evidence="1" id="KW-1133">Transmembrane helix</keyword>
<protein>
    <recommendedName>
        <fullName evidence="4">DUF2516 domain-containing protein</fullName>
    </recommendedName>
</protein>